<dbReference type="InterPro" id="IPR036736">
    <property type="entry name" value="ACP-like_sf"/>
</dbReference>
<dbReference type="Pfam" id="PF01553">
    <property type="entry name" value="Acyltransferase"/>
    <property type="match status" value="1"/>
</dbReference>
<dbReference type="SMART" id="SM00563">
    <property type="entry name" value="PlsC"/>
    <property type="match status" value="1"/>
</dbReference>
<dbReference type="InterPro" id="IPR000873">
    <property type="entry name" value="AMP-dep_synth/lig_dom"/>
</dbReference>
<dbReference type="GO" id="GO:0016020">
    <property type="term" value="C:membrane"/>
    <property type="evidence" value="ECO:0007669"/>
    <property type="project" value="TreeGrafter"/>
</dbReference>
<dbReference type="InterPro" id="IPR045851">
    <property type="entry name" value="AMP-bd_C_sf"/>
</dbReference>
<dbReference type="SUPFAM" id="SSF69593">
    <property type="entry name" value="Glycerol-3-phosphate (1)-acyltransferase"/>
    <property type="match status" value="1"/>
</dbReference>
<organism evidence="3 4">
    <name type="scientific">Acetobacteroides hydrogenigenes</name>
    <dbReference type="NCBI Taxonomy" id="979970"/>
    <lineage>
        <taxon>Bacteria</taxon>
        <taxon>Pseudomonadati</taxon>
        <taxon>Bacteroidota</taxon>
        <taxon>Bacteroidia</taxon>
        <taxon>Bacteroidales</taxon>
        <taxon>Rikenellaceae</taxon>
        <taxon>Acetobacteroides</taxon>
    </lineage>
</organism>
<dbReference type="PROSITE" id="PS50075">
    <property type="entry name" value="CARRIER"/>
    <property type="match status" value="1"/>
</dbReference>
<dbReference type="Gene3D" id="1.10.1200.10">
    <property type="entry name" value="ACP-like"/>
    <property type="match status" value="1"/>
</dbReference>
<dbReference type="CDD" id="cd07989">
    <property type="entry name" value="LPLAT_AGPAT-like"/>
    <property type="match status" value="1"/>
</dbReference>
<dbReference type="InterPro" id="IPR020845">
    <property type="entry name" value="AMP-binding_CS"/>
</dbReference>
<dbReference type="PANTHER" id="PTHR43272:SF52">
    <property type="entry name" value="AMP-DEPENDENT SYNTHETASE_LIGASE DOMAIN-CONTAINING PROTEIN"/>
    <property type="match status" value="1"/>
</dbReference>
<dbReference type="RefSeq" id="WP_131837615.1">
    <property type="nucleotide sequence ID" value="NZ_SLWB01000001.1"/>
</dbReference>
<dbReference type="Pfam" id="PF23562">
    <property type="entry name" value="AMP-binding_C_3"/>
    <property type="match status" value="1"/>
</dbReference>
<name>A0A4R2EUP0_9BACT</name>
<dbReference type="PROSITE" id="PS00455">
    <property type="entry name" value="AMP_BINDING"/>
    <property type="match status" value="1"/>
</dbReference>
<evidence type="ECO:0000256" key="1">
    <source>
        <dbReference type="ARBA" id="ARBA00024484"/>
    </source>
</evidence>
<evidence type="ECO:0000313" key="4">
    <source>
        <dbReference type="Proteomes" id="UP000294830"/>
    </source>
</evidence>
<evidence type="ECO:0000259" key="2">
    <source>
        <dbReference type="PROSITE" id="PS50075"/>
    </source>
</evidence>
<reference evidence="3 4" key="1">
    <citation type="submission" date="2019-03" db="EMBL/GenBank/DDBJ databases">
        <title>Genomic Encyclopedia of Archaeal and Bacterial Type Strains, Phase II (KMG-II): from individual species to whole genera.</title>
        <authorList>
            <person name="Goeker M."/>
        </authorList>
    </citation>
    <scope>NUCLEOTIDE SEQUENCE [LARGE SCALE GENOMIC DNA]</scope>
    <source>
        <strain evidence="3 4">RL-C</strain>
    </source>
</reference>
<dbReference type="GO" id="GO:0016746">
    <property type="term" value="F:acyltransferase activity"/>
    <property type="evidence" value="ECO:0007669"/>
    <property type="project" value="InterPro"/>
</dbReference>
<dbReference type="EMBL" id="SLWB01000001">
    <property type="protein sequence ID" value="TCN72824.1"/>
    <property type="molecule type" value="Genomic_DNA"/>
</dbReference>
<gene>
    <name evidence="3" type="ORF">CLV25_10142</name>
</gene>
<dbReference type="InterPro" id="IPR042099">
    <property type="entry name" value="ANL_N_sf"/>
</dbReference>
<dbReference type="Pfam" id="PF00501">
    <property type="entry name" value="AMP-binding"/>
    <property type="match status" value="1"/>
</dbReference>
<dbReference type="Proteomes" id="UP000294830">
    <property type="component" value="Unassembled WGS sequence"/>
</dbReference>
<dbReference type="InterPro" id="IPR002123">
    <property type="entry name" value="Plipid/glycerol_acylTrfase"/>
</dbReference>
<dbReference type="InterPro" id="IPR009081">
    <property type="entry name" value="PP-bd_ACP"/>
</dbReference>
<dbReference type="GO" id="GO:0004467">
    <property type="term" value="F:long-chain fatty acid-CoA ligase activity"/>
    <property type="evidence" value="ECO:0007669"/>
    <property type="project" value="UniProtKB-EC"/>
</dbReference>
<keyword evidence="4" id="KW-1185">Reference proteome</keyword>
<feature type="domain" description="Carrier" evidence="2">
    <location>
        <begin position="520"/>
        <end position="596"/>
    </location>
</feature>
<dbReference type="SUPFAM" id="SSF47336">
    <property type="entry name" value="ACP-like"/>
    <property type="match status" value="1"/>
</dbReference>
<comment type="catalytic activity">
    <reaction evidence="1">
        <text>a long-chain fatty acid + ATP + CoA = a long-chain fatty acyl-CoA + AMP + diphosphate</text>
        <dbReference type="Rhea" id="RHEA:15421"/>
        <dbReference type="ChEBI" id="CHEBI:30616"/>
        <dbReference type="ChEBI" id="CHEBI:33019"/>
        <dbReference type="ChEBI" id="CHEBI:57287"/>
        <dbReference type="ChEBI" id="CHEBI:57560"/>
        <dbReference type="ChEBI" id="CHEBI:83139"/>
        <dbReference type="ChEBI" id="CHEBI:456215"/>
        <dbReference type="EC" id="6.2.1.3"/>
    </reaction>
    <physiologicalReaction direction="left-to-right" evidence="1">
        <dbReference type="Rhea" id="RHEA:15422"/>
    </physiologicalReaction>
</comment>
<sequence length="819" mass="92449">MFLQTGDITAIIEKGRHISYNEVHQRVNAIASLYPKNSNGKAAIYSENRSGWVYSFYSAWYNEYTVVPIDFMATPHEVAYLLNDCTPEVVFCSKQMLEALNEALKEVHYTPKLIIIDDVENLPVPNEKVALSINPSMDKTALIIYTSGTTGSPKGVMLSFQNLMVNISAVTHEIEILVPSDTALVLLPLHHIFPLMGSMIASCYLGARMAFSPSMASEDIIRTMQDYKVSTIIGVPRLYSAIRRGIMDKINKSLIARGLYRLAAKVNSYSFSRIVFATVHKKFGGSIRYLVSGGAALDPVVARDFQVLGFKILEGFGMTEAAPMITFTRPHKIVVGSAGAPVDCCKVDFVDGEIIVKGPNVMQGYYNRPEETAEVLKDGWLYTGDLGYLDKNNYIHITGRKKEIIVLSNGKNINPAILEAEIEEMSPLVKEIGIFQKGDQLSAIVVPNTSVLKELATTNVEETIRWEVIDRYNKETASYKKIISFTVYNGELPRTRLGKIQRFKLAELASERKDTEEEIPEVKIKEYLWIKDFLEKEKMVKVRPTDHLEMDLGLDSLDKVSLQMFLATTFGLKMETNEILGFGTVIKLSEHIREKKKTMKITQINWSEILREKTKFKMPSTWITGSIFIKTLKLFFSVYFRLRSSGQENIPEGPCIIAPNHQSYLDGVFVSAFLKHSQIRKTFFYAKAKHVNNKFLKFIANKNNIIVVDIDQDLKESIQKMGEALKTNNNIMIFPEGTRTKTGELGDFKKTFAILSCELNIPIVPVSLKGAFEALPRGSRFPKPFTKVEVDFLPPIYPEGHTYDTLAQQVQTQIELFQR</sequence>
<proteinExistence type="predicted"/>
<protein>
    <submittedName>
        <fullName evidence="3">Long-chain acyl-CoA synthetase</fullName>
    </submittedName>
</protein>
<accession>A0A4R2EUP0</accession>
<dbReference type="SUPFAM" id="SSF56801">
    <property type="entry name" value="Acetyl-CoA synthetase-like"/>
    <property type="match status" value="1"/>
</dbReference>
<dbReference type="Gene3D" id="3.40.50.12780">
    <property type="entry name" value="N-terminal domain of ligase-like"/>
    <property type="match status" value="1"/>
</dbReference>
<comment type="caution">
    <text evidence="3">The sequence shown here is derived from an EMBL/GenBank/DDBJ whole genome shotgun (WGS) entry which is preliminary data.</text>
</comment>
<dbReference type="OrthoDB" id="9778383at2"/>
<dbReference type="Gene3D" id="3.30.300.30">
    <property type="match status" value="1"/>
</dbReference>
<dbReference type="AlphaFoldDB" id="A0A4R2EUP0"/>
<evidence type="ECO:0000313" key="3">
    <source>
        <dbReference type="EMBL" id="TCN72824.1"/>
    </source>
</evidence>
<dbReference type="PANTHER" id="PTHR43272">
    <property type="entry name" value="LONG-CHAIN-FATTY-ACID--COA LIGASE"/>
    <property type="match status" value="1"/>
</dbReference>